<proteinExistence type="predicted"/>
<dbReference type="AlphaFoldDB" id="A0A1Z3HQZ5"/>
<dbReference type="InterPro" id="IPR012337">
    <property type="entry name" value="RNaseH-like_sf"/>
</dbReference>
<dbReference type="SUPFAM" id="SSF53098">
    <property type="entry name" value="Ribonuclease H-like"/>
    <property type="match status" value="1"/>
</dbReference>
<dbReference type="GO" id="GO:0003677">
    <property type="term" value="F:DNA binding"/>
    <property type="evidence" value="ECO:0007669"/>
    <property type="project" value="InterPro"/>
</dbReference>
<evidence type="ECO:0000313" key="3">
    <source>
        <dbReference type="Proteomes" id="UP000191901"/>
    </source>
</evidence>
<keyword evidence="3" id="KW-1185">Reference proteome</keyword>
<dbReference type="Pfam" id="PF01609">
    <property type="entry name" value="DDE_Tnp_1"/>
    <property type="match status" value="1"/>
</dbReference>
<dbReference type="RefSeq" id="WP_187329454.1">
    <property type="nucleotide sequence ID" value="NZ_CP021983.2"/>
</dbReference>
<accession>A0A1Z3HQZ5</accession>
<dbReference type="GO" id="GO:0004803">
    <property type="term" value="F:transposase activity"/>
    <property type="evidence" value="ECO:0007669"/>
    <property type="project" value="InterPro"/>
</dbReference>
<dbReference type="EMBL" id="CP021983">
    <property type="protein sequence ID" value="ASC72708.1"/>
    <property type="molecule type" value="Genomic_DNA"/>
</dbReference>
<dbReference type="InterPro" id="IPR002559">
    <property type="entry name" value="Transposase_11"/>
</dbReference>
<dbReference type="Proteomes" id="UP000191901">
    <property type="component" value="Chromosome"/>
</dbReference>
<gene>
    <name evidence="2" type="ORF">XM38_036660</name>
</gene>
<evidence type="ECO:0000259" key="1">
    <source>
        <dbReference type="Pfam" id="PF01609"/>
    </source>
</evidence>
<sequence>MSYFLRNDVSYFLRNEQITAERVYLPLLRHVLSAFAGEAVLLTLDTTLLWNHWCLIEVCLAWGGRSLTLAQQVIEHRSATISFEQYHGVLECARRALPPGGQVTLLADRGFEHGDLIRWLNRHHWNWSIRVKSDWLVTLAQGRTQPVEALCPPPNQAPS</sequence>
<protein>
    <recommendedName>
        <fullName evidence="1">Transposase IS4-like domain-containing protein</fullName>
    </recommendedName>
</protein>
<feature type="domain" description="Transposase IS4-like" evidence="1">
    <location>
        <begin position="95"/>
        <end position="134"/>
    </location>
</feature>
<name>A0A1Z3HQZ5_9CYAN</name>
<organism evidence="2 3">
    <name type="scientific">Halomicronema hongdechloris C2206</name>
    <dbReference type="NCBI Taxonomy" id="1641165"/>
    <lineage>
        <taxon>Bacteria</taxon>
        <taxon>Bacillati</taxon>
        <taxon>Cyanobacteriota</taxon>
        <taxon>Cyanophyceae</taxon>
        <taxon>Nodosilineales</taxon>
        <taxon>Nodosilineaceae</taxon>
        <taxon>Halomicronema</taxon>
    </lineage>
</organism>
<dbReference type="GO" id="GO:0006313">
    <property type="term" value="P:DNA transposition"/>
    <property type="evidence" value="ECO:0007669"/>
    <property type="project" value="InterPro"/>
</dbReference>
<evidence type="ECO:0000313" key="2">
    <source>
        <dbReference type="EMBL" id="ASC72708.1"/>
    </source>
</evidence>
<reference evidence="2 3" key="1">
    <citation type="journal article" date="2016" name="Biochim. Biophys. Acta">
        <title>Characterization of red-shifted phycobilisomes isolated from the chlorophyll f-containing cyanobacterium Halomicronema hongdechloris.</title>
        <authorList>
            <person name="Li Y."/>
            <person name="Lin Y."/>
            <person name="Garvey C.J."/>
            <person name="Birch D."/>
            <person name="Corkery R.W."/>
            <person name="Loughlin P.C."/>
            <person name="Scheer H."/>
            <person name="Willows R.D."/>
            <person name="Chen M."/>
        </authorList>
    </citation>
    <scope>NUCLEOTIDE SEQUENCE [LARGE SCALE GENOMIC DNA]</scope>
    <source>
        <strain evidence="2 3">C2206</strain>
    </source>
</reference>
<dbReference type="KEGG" id="hhg:XM38_036660"/>